<dbReference type="Pfam" id="PF00458">
    <property type="entry name" value="WHEP-TRS"/>
    <property type="match status" value="1"/>
</dbReference>
<dbReference type="SUPFAM" id="SSF55681">
    <property type="entry name" value="Class II aaRS and biotin synthetases"/>
    <property type="match status" value="1"/>
</dbReference>
<evidence type="ECO:0000256" key="6">
    <source>
        <dbReference type="ARBA" id="ARBA00011738"/>
    </source>
</evidence>
<keyword evidence="14" id="KW-0648">Protein biosynthesis</keyword>
<sequence length="839" mass="94263">MCRIGWWRPDAASGVGNVRLRAHRGVYAAISSCTRPGRARRFRRRPLRTSQGSRLMPSLRPALLRAARAALLLSPPPRLPARPPLLPCRPISKPARAPTSFPAAASRSSMDGAGAEEVLAPLRLAVRQQGDLVRKLKEDKAPQVDVDKAVAELKARKRVLEAKELALQPKDDVVDRAKMEDTLKRRFFYDQAFAIYGGVSGLYDFGPVGCALKNNIIQTWRQHFIQEEQILEIDCTMLTPEPVLKTSGHVDKFADFMVKDVKNGECFRADHLLKAHLQKLMSDKKCSAEKKSEMESVLAQLDNYGQQELGDLFVNYNVKSPTTGNDLSPPVPFNLMFKTFIGPGGNMPGYLRPETAQGIFLNFKRLLEFNQGRLPFAAAQIGNSFRNEISPRSGLIRVREFTMAEIEHFVDPSEKDHPKFQNVADLHLYLYSAKAQVSGQSARKMRLGDAVEQGVINNSVLGYFIGRIYLYLVKVGVSPDKLRFRQHMENEMAHYACDCWDAESKTSYGWIEIVGCADRSCYDLSCHARATKVPLVAEKPLKEPISFLVTLTAQDYSVNILEMDKSKSIPCSSVVLYSLTTSYKTVNVVQFEPNKGAIGKAYKKDAKLVMEYLAICDECYITEVEKLLNEKGEFTIETEGKTFQLTKDMVNVKRFQKTLHVEEVVPSVIEPSFGLGRIMYTVFEHTFQIREGDEQRTFFSFPAVVAPFKCSVLPLSQNQDFMPFVKELCKQIQLAEALTRHGISHKVDDSSGSIGRRYARTDEIGVAFGITIDFDTVNKAPHTATLRDRDSMRQIRAEVSELPSVVRDLANGSITWADVEARYPLFEGQETGKKETIEE</sequence>
<comment type="function">
    <text evidence="22">Catalyzes the ATP-dependent ligation of glycine to the 3'-end of its cognate tRNA, via the formation of an aminoacyl-adenylate intermediate (Gly-AMP). Also produces diadenosine tetraphosphate (Ap4A), a universal pleiotropic signaling molecule needed for cell regulation pathways, by direct condensation of 2 ATPs. Thereby, may play a special role in Ap4A homeostasis.</text>
</comment>
<evidence type="ECO:0000256" key="21">
    <source>
        <dbReference type="ARBA" id="ARBA00049523"/>
    </source>
</evidence>
<evidence type="ECO:0000256" key="15">
    <source>
        <dbReference type="ARBA" id="ARBA00022946"/>
    </source>
</evidence>
<dbReference type="PANTHER" id="PTHR10745">
    <property type="entry name" value="GLYCYL-TRNA SYNTHETASE/DNA POLYMERASE SUBUNIT GAMMA-2"/>
    <property type="match status" value="1"/>
</dbReference>
<evidence type="ECO:0000259" key="25">
    <source>
        <dbReference type="PROSITE" id="PS51185"/>
    </source>
</evidence>
<dbReference type="CDD" id="cd00858">
    <property type="entry name" value="GlyRS_anticodon"/>
    <property type="match status" value="1"/>
</dbReference>
<evidence type="ECO:0000256" key="18">
    <source>
        <dbReference type="ARBA" id="ARBA00023273"/>
    </source>
</evidence>
<evidence type="ECO:0000256" key="7">
    <source>
        <dbReference type="ARBA" id="ARBA00012829"/>
    </source>
</evidence>
<comment type="similarity">
    <text evidence="5">Belongs to the class-II aminoacyl-tRNA synthetase family.</text>
</comment>
<dbReference type="Gene3D" id="3.30.40.230">
    <property type="match status" value="1"/>
</dbReference>
<dbReference type="InterPro" id="IPR002314">
    <property type="entry name" value="aa-tRNA-synt_IIb"/>
</dbReference>
<dbReference type="FunFam" id="3.30.930.10:FF:000158">
    <property type="entry name" value="Glycyl-tRNA synthetase"/>
    <property type="match status" value="1"/>
</dbReference>
<evidence type="ECO:0000256" key="9">
    <source>
        <dbReference type="ARBA" id="ARBA00022490"/>
    </source>
</evidence>
<evidence type="ECO:0000256" key="10">
    <source>
        <dbReference type="ARBA" id="ARBA00022598"/>
    </source>
</evidence>
<dbReference type="InterPro" id="IPR009068">
    <property type="entry name" value="uS15_NS1_RNA-bd_sf"/>
</dbReference>
<proteinExistence type="inferred from homology"/>
<dbReference type="PROSITE" id="PS51185">
    <property type="entry name" value="WHEP_TRS_2"/>
    <property type="match status" value="1"/>
</dbReference>
<comment type="catalytic activity">
    <reaction evidence="21">
        <text>tRNA(Gly) + glycine + ATP = glycyl-tRNA(Gly) + AMP + diphosphate</text>
        <dbReference type="Rhea" id="RHEA:16013"/>
        <dbReference type="Rhea" id="RHEA-COMP:9664"/>
        <dbReference type="Rhea" id="RHEA-COMP:9683"/>
        <dbReference type="ChEBI" id="CHEBI:30616"/>
        <dbReference type="ChEBI" id="CHEBI:33019"/>
        <dbReference type="ChEBI" id="CHEBI:57305"/>
        <dbReference type="ChEBI" id="CHEBI:78442"/>
        <dbReference type="ChEBI" id="CHEBI:78522"/>
        <dbReference type="ChEBI" id="CHEBI:456215"/>
        <dbReference type="EC" id="6.1.1.14"/>
    </reaction>
    <physiologicalReaction direction="left-to-right" evidence="21">
        <dbReference type="Rhea" id="RHEA:16014"/>
    </physiologicalReaction>
</comment>
<evidence type="ECO:0000256" key="13">
    <source>
        <dbReference type="ARBA" id="ARBA00022840"/>
    </source>
</evidence>
<evidence type="ECO:0000256" key="11">
    <source>
        <dbReference type="ARBA" id="ARBA00022679"/>
    </source>
</evidence>
<dbReference type="Pfam" id="PF03129">
    <property type="entry name" value="HGTP_anticodon"/>
    <property type="match status" value="1"/>
</dbReference>
<keyword evidence="27" id="KW-1185">Reference proteome</keyword>
<dbReference type="SUPFAM" id="SSF47060">
    <property type="entry name" value="S15/NS1 RNA-binding domain"/>
    <property type="match status" value="1"/>
</dbReference>
<dbReference type="InterPro" id="IPR036621">
    <property type="entry name" value="Anticodon-bd_dom_sf"/>
</dbReference>
<dbReference type="Gene3D" id="3.30.720.200">
    <property type="match status" value="1"/>
</dbReference>
<dbReference type="CDD" id="cd00774">
    <property type="entry name" value="GlyRS-like_core"/>
    <property type="match status" value="1"/>
</dbReference>
<keyword evidence="15" id="KW-0809">Transit peptide</keyword>
<evidence type="ECO:0000256" key="16">
    <source>
        <dbReference type="ARBA" id="ARBA00023128"/>
    </source>
</evidence>
<dbReference type="InterPro" id="IPR000738">
    <property type="entry name" value="WHEP-TRS_dom"/>
</dbReference>
<dbReference type="InterPro" id="IPR006195">
    <property type="entry name" value="aa-tRNA-synth_II"/>
</dbReference>
<dbReference type="GO" id="GO:0005524">
    <property type="term" value="F:ATP binding"/>
    <property type="evidence" value="ECO:0007669"/>
    <property type="project" value="UniProtKB-KW"/>
</dbReference>
<evidence type="ECO:0000256" key="8">
    <source>
        <dbReference type="ARBA" id="ARBA00019404"/>
    </source>
</evidence>
<dbReference type="InterPro" id="IPR002315">
    <property type="entry name" value="tRNA-synt_gly"/>
</dbReference>
<dbReference type="Pfam" id="PF00587">
    <property type="entry name" value="tRNA-synt_2b"/>
    <property type="match status" value="1"/>
</dbReference>
<evidence type="ECO:0000256" key="12">
    <source>
        <dbReference type="ARBA" id="ARBA00022741"/>
    </source>
</evidence>
<dbReference type="FunFam" id="1.10.287.10:FF:000007">
    <property type="entry name" value="Glycyl-tRNA synthetase"/>
    <property type="match status" value="1"/>
</dbReference>
<keyword evidence="17" id="KW-0030">Aminoacyl-tRNA synthetase</keyword>
<dbReference type="GO" id="GO:0004820">
    <property type="term" value="F:glycine-tRNA ligase activity"/>
    <property type="evidence" value="ECO:0007669"/>
    <property type="project" value="UniProtKB-EC"/>
</dbReference>
<dbReference type="FunFam" id="3.30.40.230:FF:000001">
    <property type="entry name" value="Glycine--tRNA ligase"/>
    <property type="match status" value="1"/>
</dbReference>
<dbReference type="GO" id="GO:0005739">
    <property type="term" value="C:mitochondrion"/>
    <property type="evidence" value="ECO:0007669"/>
    <property type="project" value="UniProtKB-SubCell"/>
</dbReference>
<evidence type="ECO:0000256" key="14">
    <source>
        <dbReference type="ARBA" id="ARBA00022917"/>
    </source>
</evidence>
<keyword evidence="11" id="KW-0808">Transferase</keyword>
<organism evidence="26 27">
    <name type="scientific">Eschrichtius robustus</name>
    <name type="common">California gray whale</name>
    <name type="synonym">Eschrichtius gibbosus</name>
    <dbReference type="NCBI Taxonomy" id="9764"/>
    <lineage>
        <taxon>Eukaryota</taxon>
        <taxon>Metazoa</taxon>
        <taxon>Chordata</taxon>
        <taxon>Craniata</taxon>
        <taxon>Vertebrata</taxon>
        <taxon>Euteleostomi</taxon>
        <taxon>Mammalia</taxon>
        <taxon>Eutheria</taxon>
        <taxon>Laurasiatheria</taxon>
        <taxon>Artiodactyla</taxon>
        <taxon>Whippomorpha</taxon>
        <taxon>Cetacea</taxon>
        <taxon>Mysticeti</taxon>
        <taxon>Eschrichtiidae</taxon>
        <taxon>Eschrichtius</taxon>
    </lineage>
</organism>
<feature type="domain" description="Aminoacyl-transfer RNA synthetases class-II family profile" evidence="24">
    <location>
        <begin position="295"/>
        <end position="702"/>
    </location>
</feature>
<evidence type="ECO:0000256" key="23">
    <source>
        <dbReference type="ARBA" id="ARBA00082645"/>
    </source>
</evidence>
<dbReference type="InterPro" id="IPR004154">
    <property type="entry name" value="Anticodon-bd"/>
</dbReference>
<evidence type="ECO:0000313" key="27">
    <source>
        <dbReference type="Proteomes" id="UP001159641"/>
    </source>
</evidence>
<evidence type="ECO:0000256" key="3">
    <source>
        <dbReference type="ARBA" id="ARBA00004496"/>
    </source>
</evidence>
<dbReference type="GO" id="GO:0005576">
    <property type="term" value="C:extracellular region"/>
    <property type="evidence" value="ECO:0007669"/>
    <property type="project" value="UniProtKB-SubCell"/>
</dbReference>
<dbReference type="SUPFAM" id="SSF52954">
    <property type="entry name" value="Class II aaRS ABD-related"/>
    <property type="match status" value="1"/>
</dbReference>
<dbReference type="NCBIfam" id="NF003211">
    <property type="entry name" value="PRK04173.1"/>
    <property type="match status" value="1"/>
</dbReference>
<comment type="catalytic activity">
    <reaction evidence="20">
        <text>2 ATP + H(+) = P(1),P(4)-bis(5'-adenosyl) tetraphosphate + diphosphate</text>
        <dbReference type="Rhea" id="RHEA:34935"/>
        <dbReference type="ChEBI" id="CHEBI:15378"/>
        <dbReference type="ChEBI" id="CHEBI:30616"/>
        <dbReference type="ChEBI" id="CHEBI:33019"/>
        <dbReference type="ChEBI" id="CHEBI:58141"/>
    </reaction>
    <physiologicalReaction direction="left-to-right" evidence="20">
        <dbReference type="Rhea" id="RHEA:34936"/>
    </physiologicalReaction>
</comment>
<comment type="caution">
    <text evidence="26">The sequence shown here is derived from an EMBL/GenBank/DDBJ whole genome shotgun (WGS) entry which is preliminary data.</text>
</comment>
<dbReference type="CDD" id="cd00935">
    <property type="entry name" value="GlyRS_RNA"/>
    <property type="match status" value="1"/>
</dbReference>
<protein>
    <recommendedName>
        <fullName evidence="8">Glycine--tRNA ligase</fullName>
        <ecNumber evidence="7">6.1.1.14</ecNumber>
    </recommendedName>
    <alternativeName>
        <fullName evidence="19">Diadenosine tetraphosphate synthetase</fullName>
    </alternativeName>
    <alternativeName>
        <fullName evidence="23">Glycyl-tRNA synthetase 1</fullName>
    </alternativeName>
</protein>
<dbReference type="NCBIfam" id="TIGR00389">
    <property type="entry name" value="glyS_dimeric"/>
    <property type="match status" value="1"/>
</dbReference>
<keyword evidence="18" id="KW-0966">Cell projection</keyword>
<dbReference type="FunFam" id="3.30.720.200:FF:000001">
    <property type="entry name" value="Glycine--tRNA ligase 2"/>
    <property type="match status" value="1"/>
</dbReference>
<evidence type="ECO:0000256" key="5">
    <source>
        <dbReference type="ARBA" id="ARBA00008226"/>
    </source>
</evidence>
<reference evidence="26 27" key="1">
    <citation type="submission" date="2022-11" db="EMBL/GenBank/DDBJ databases">
        <title>Whole genome sequence of Eschrichtius robustus ER-17-0199.</title>
        <authorList>
            <person name="Bruniche-Olsen A."/>
            <person name="Black A.N."/>
            <person name="Fields C.J."/>
            <person name="Walden K."/>
            <person name="Dewoody J.A."/>
        </authorList>
    </citation>
    <scope>NUCLEOTIDE SEQUENCE [LARGE SCALE GENOMIC DNA]</scope>
    <source>
        <strain evidence="26">ER-17-0199</strain>
        <tissue evidence="26">Blubber</tissue>
    </source>
</reference>
<dbReference type="Gene3D" id="3.40.50.800">
    <property type="entry name" value="Anticodon-binding domain"/>
    <property type="match status" value="1"/>
</dbReference>
<dbReference type="GO" id="GO:0030424">
    <property type="term" value="C:axon"/>
    <property type="evidence" value="ECO:0007669"/>
    <property type="project" value="UniProtKB-SubCell"/>
</dbReference>
<gene>
    <name evidence="26" type="ORF">J1605_009790</name>
</gene>
<keyword evidence="10" id="KW-0436">Ligase</keyword>
<dbReference type="EC" id="6.1.1.14" evidence="7"/>
<dbReference type="InterPro" id="IPR027031">
    <property type="entry name" value="Gly-tRNA_synthase/POLG2"/>
</dbReference>
<dbReference type="InterPro" id="IPR045864">
    <property type="entry name" value="aa-tRNA-synth_II/BPL/LPL"/>
</dbReference>
<evidence type="ECO:0000256" key="20">
    <source>
        <dbReference type="ARBA" id="ARBA00048436"/>
    </source>
</evidence>
<feature type="domain" description="WHEP-TRS" evidence="25">
    <location>
        <begin position="118"/>
        <end position="174"/>
    </location>
</feature>
<evidence type="ECO:0000256" key="19">
    <source>
        <dbReference type="ARBA" id="ARBA00030057"/>
    </source>
</evidence>
<dbReference type="Gene3D" id="3.30.930.10">
    <property type="entry name" value="Bira Bifunctional Protein, Domain 2"/>
    <property type="match status" value="1"/>
</dbReference>
<evidence type="ECO:0000256" key="2">
    <source>
        <dbReference type="ARBA" id="ARBA00004489"/>
    </source>
</evidence>
<dbReference type="PANTHER" id="PTHR10745:SF0">
    <property type="entry name" value="GLYCINE--TRNA LIGASE"/>
    <property type="match status" value="1"/>
</dbReference>
<accession>A0AB34GRP3</accession>
<dbReference type="FunFam" id="3.40.50.800:FF:000004">
    <property type="entry name" value="Glycine--tRNA ligase 2"/>
    <property type="match status" value="1"/>
</dbReference>
<dbReference type="EMBL" id="JAIQCJ010002089">
    <property type="protein sequence ID" value="KAJ8783182.1"/>
    <property type="molecule type" value="Genomic_DNA"/>
</dbReference>
<dbReference type="FunFam" id="3.30.930.10:FF:000010">
    <property type="entry name" value="Glycyl-tRNA synthetase 1"/>
    <property type="match status" value="1"/>
</dbReference>
<evidence type="ECO:0000313" key="26">
    <source>
        <dbReference type="EMBL" id="KAJ8783182.1"/>
    </source>
</evidence>
<dbReference type="AlphaFoldDB" id="A0AB34GRP3"/>
<comment type="subcellular location">
    <subcellularLocation>
        <location evidence="2">Cell projection</location>
        <location evidence="2">Axon</location>
    </subcellularLocation>
    <subcellularLocation>
        <location evidence="3">Cytoplasm</location>
    </subcellularLocation>
    <subcellularLocation>
        <location evidence="1">Mitochondrion</location>
    </subcellularLocation>
    <subcellularLocation>
        <location evidence="4">Secreted</location>
        <location evidence="4">Extracellular exosome</location>
    </subcellularLocation>
</comment>
<evidence type="ECO:0000256" key="1">
    <source>
        <dbReference type="ARBA" id="ARBA00004173"/>
    </source>
</evidence>
<dbReference type="PRINTS" id="PR01043">
    <property type="entry name" value="TRNASYNTHGLY"/>
</dbReference>
<comment type="subunit">
    <text evidence="6">Homodimer.</text>
</comment>
<dbReference type="GO" id="GO:0016740">
    <property type="term" value="F:transferase activity"/>
    <property type="evidence" value="ECO:0007669"/>
    <property type="project" value="UniProtKB-KW"/>
</dbReference>
<dbReference type="InterPro" id="IPR033731">
    <property type="entry name" value="GlyRS-like_core"/>
</dbReference>
<dbReference type="GO" id="GO:0070150">
    <property type="term" value="P:mitochondrial glycyl-tRNA aminoacylation"/>
    <property type="evidence" value="ECO:0007669"/>
    <property type="project" value="TreeGrafter"/>
</dbReference>
<keyword evidence="16" id="KW-0496">Mitochondrion</keyword>
<keyword evidence="12" id="KW-0547">Nucleotide-binding</keyword>
<evidence type="ECO:0000256" key="22">
    <source>
        <dbReference type="ARBA" id="ARBA00058014"/>
    </source>
</evidence>
<dbReference type="PROSITE" id="PS50862">
    <property type="entry name" value="AA_TRNA_LIGASE_II"/>
    <property type="match status" value="1"/>
</dbReference>
<name>A0AB34GRP3_ESCRO</name>
<keyword evidence="9" id="KW-0963">Cytoplasm</keyword>
<dbReference type="PROSITE" id="PS00762">
    <property type="entry name" value="WHEP_TRS_1"/>
    <property type="match status" value="1"/>
</dbReference>
<evidence type="ECO:0000256" key="4">
    <source>
        <dbReference type="ARBA" id="ARBA00004550"/>
    </source>
</evidence>
<evidence type="ECO:0000259" key="24">
    <source>
        <dbReference type="PROSITE" id="PS50862"/>
    </source>
</evidence>
<dbReference type="SMART" id="SM00991">
    <property type="entry name" value="WHEP-TRS"/>
    <property type="match status" value="1"/>
</dbReference>
<dbReference type="Proteomes" id="UP001159641">
    <property type="component" value="Unassembled WGS sequence"/>
</dbReference>
<dbReference type="Gene3D" id="1.10.287.10">
    <property type="entry name" value="S15/NS1, RNA-binding"/>
    <property type="match status" value="1"/>
</dbReference>
<keyword evidence="13" id="KW-0067">ATP-binding</keyword>
<evidence type="ECO:0000256" key="17">
    <source>
        <dbReference type="ARBA" id="ARBA00023146"/>
    </source>
</evidence>